<keyword evidence="2" id="KW-0813">Transport</keyword>
<dbReference type="PANTHER" id="PTHR13414">
    <property type="entry name" value="HUEL-CATION TRANSPORTER"/>
    <property type="match status" value="1"/>
</dbReference>
<comment type="subcellular location">
    <subcellularLocation>
        <location evidence="1">Membrane</location>
        <topology evidence="1">Multi-pass membrane protein</topology>
    </subcellularLocation>
</comment>
<dbReference type="PANTHER" id="PTHR13414:SF9">
    <property type="entry name" value="PROTON-COUPLED ZINC ANTIPORTER SLC30A9, MITOCHONDRIAL"/>
    <property type="match status" value="1"/>
</dbReference>
<reference evidence="8 9" key="1">
    <citation type="journal article" date="2023" name="Commun. Biol.">
        <title>Genome analysis of Parmales, the sister group of diatoms, reveals the evolutionary specialization of diatoms from phago-mixotrophs to photoautotrophs.</title>
        <authorList>
            <person name="Ban H."/>
            <person name="Sato S."/>
            <person name="Yoshikawa S."/>
            <person name="Yamada K."/>
            <person name="Nakamura Y."/>
            <person name="Ichinomiya M."/>
            <person name="Sato N."/>
            <person name="Blanc-Mathieu R."/>
            <person name="Endo H."/>
            <person name="Kuwata A."/>
            <person name="Ogata H."/>
        </authorList>
    </citation>
    <scope>NUCLEOTIDE SEQUENCE [LARGE SCALE GENOMIC DNA]</scope>
</reference>
<feature type="domain" description="EF-hand" evidence="7">
    <location>
        <begin position="397"/>
        <end position="432"/>
    </location>
</feature>
<evidence type="ECO:0000256" key="1">
    <source>
        <dbReference type="ARBA" id="ARBA00004141"/>
    </source>
</evidence>
<dbReference type="InterPro" id="IPR002524">
    <property type="entry name" value="Cation_efflux"/>
</dbReference>
<dbReference type="InterPro" id="IPR040177">
    <property type="entry name" value="SLC30A9"/>
</dbReference>
<dbReference type="PROSITE" id="PS50222">
    <property type="entry name" value="EF_HAND_2"/>
    <property type="match status" value="1"/>
</dbReference>
<feature type="transmembrane region" description="Helical" evidence="6">
    <location>
        <begin position="141"/>
        <end position="160"/>
    </location>
</feature>
<sequence>MKRWGASFLTAGDDAEQARVNSTEATAAASQTRRNVTLALSGNLLITAAKFGAWMSCGSSAMLSEAIHSVVDSGNQMLLLVGLRDVGKAQDAAHPYGYGKNVYFWSLVSALGTFWLGAGVSMTHSISDLMHPKLIEIPVEVWGVLGLSFAVDGFVFTKVMRNTFKAKPKSMPLLTYVKSIRDPATVAVLLEDGAACTGVLLAGAGIGLAQYYDNPIFDGLAGVSVSLLLAGMGLALARLNQQYLLGQAVDREIVSDVNNMLMERSSIDNVHSVQSQWTGPYSFSYKAEVDFDGTYLAAKLMERYEPEFKKSIESDTLEQDLKLLLSWYAEDVMRMVEREVKDIEREIRAVYPAAAYIELEPDSKDSNQFAIDQGGREARLRGIEMKALNKIILALKEIKRHEEETFASADTDGDGLLSKGQIADVLSKECGRVNNVLFNSLWSQHTKIGVFSINLKEFKTFRRSYKMAVKNSSAANTNFPPLN</sequence>
<dbReference type="NCBIfam" id="TIGR01297">
    <property type="entry name" value="CDF"/>
    <property type="match status" value="1"/>
</dbReference>
<dbReference type="SUPFAM" id="SSF47473">
    <property type="entry name" value="EF-hand"/>
    <property type="match status" value="1"/>
</dbReference>
<evidence type="ECO:0000256" key="6">
    <source>
        <dbReference type="SAM" id="Phobius"/>
    </source>
</evidence>
<gene>
    <name evidence="8" type="ORF">TeGR_g11709</name>
</gene>
<dbReference type="InterPro" id="IPR011992">
    <property type="entry name" value="EF-hand-dom_pair"/>
</dbReference>
<keyword evidence="9" id="KW-1185">Reference proteome</keyword>
<evidence type="ECO:0000256" key="3">
    <source>
        <dbReference type="ARBA" id="ARBA00022692"/>
    </source>
</evidence>
<evidence type="ECO:0000313" key="9">
    <source>
        <dbReference type="Proteomes" id="UP001165060"/>
    </source>
</evidence>
<dbReference type="SUPFAM" id="SSF161111">
    <property type="entry name" value="Cation efflux protein transmembrane domain-like"/>
    <property type="match status" value="1"/>
</dbReference>
<dbReference type="InterPro" id="IPR027469">
    <property type="entry name" value="Cation_efflux_TMD_sf"/>
</dbReference>
<keyword evidence="4 6" id="KW-1133">Transmembrane helix</keyword>
<keyword evidence="3 6" id="KW-0812">Transmembrane</keyword>
<name>A0ABQ6N688_9STRA</name>
<protein>
    <recommendedName>
        <fullName evidence="7">EF-hand domain-containing protein</fullName>
    </recommendedName>
</protein>
<evidence type="ECO:0000256" key="4">
    <source>
        <dbReference type="ARBA" id="ARBA00022989"/>
    </source>
</evidence>
<dbReference type="Proteomes" id="UP001165060">
    <property type="component" value="Unassembled WGS sequence"/>
</dbReference>
<evidence type="ECO:0000256" key="2">
    <source>
        <dbReference type="ARBA" id="ARBA00022448"/>
    </source>
</evidence>
<dbReference type="Pfam" id="PF01545">
    <property type="entry name" value="Cation_efflux"/>
    <property type="match status" value="1"/>
</dbReference>
<keyword evidence="5 6" id="KW-0472">Membrane</keyword>
<dbReference type="Gene3D" id="1.20.1510.10">
    <property type="entry name" value="Cation efflux protein transmembrane domain"/>
    <property type="match status" value="1"/>
</dbReference>
<evidence type="ECO:0000259" key="7">
    <source>
        <dbReference type="PROSITE" id="PS50222"/>
    </source>
</evidence>
<evidence type="ECO:0000313" key="8">
    <source>
        <dbReference type="EMBL" id="GMI42008.1"/>
    </source>
</evidence>
<organism evidence="8 9">
    <name type="scientific">Tetraparma gracilis</name>
    <dbReference type="NCBI Taxonomy" id="2962635"/>
    <lineage>
        <taxon>Eukaryota</taxon>
        <taxon>Sar</taxon>
        <taxon>Stramenopiles</taxon>
        <taxon>Ochrophyta</taxon>
        <taxon>Bolidophyceae</taxon>
        <taxon>Parmales</taxon>
        <taxon>Triparmaceae</taxon>
        <taxon>Tetraparma</taxon>
    </lineage>
</organism>
<comment type="caution">
    <text evidence="8">The sequence shown here is derived from an EMBL/GenBank/DDBJ whole genome shotgun (WGS) entry which is preliminary data.</text>
</comment>
<feature type="transmembrane region" description="Helical" evidence="6">
    <location>
        <begin position="102"/>
        <end position="121"/>
    </location>
</feature>
<dbReference type="EMBL" id="BRYB01001043">
    <property type="protein sequence ID" value="GMI42008.1"/>
    <property type="molecule type" value="Genomic_DNA"/>
</dbReference>
<accession>A0ABQ6N688</accession>
<dbReference type="InterPro" id="IPR002048">
    <property type="entry name" value="EF_hand_dom"/>
</dbReference>
<dbReference type="InterPro" id="IPR058533">
    <property type="entry name" value="Cation_efflux_TM"/>
</dbReference>
<feature type="transmembrane region" description="Helical" evidence="6">
    <location>
        <begin position="188"/>
        <end position="210"/>
    </location>
</feature>
<evidence type="ECO:0000256" key="5">
    <source>
        <dbReference type="ARBA" id="ARBA00023136"/>
    </source>
</evidence>
<feature type="transmembrane region" description="Helical" evidence="6">
    <location>
        <begin position="216"/>
        <end position="237"/>
    </location>
</feature>
<proteinExistence type="predicted"/>